<feature type="domain" description="DUF1206" evidence="2">
    <location>
        <begin position="100"/>
        <end position="165"/>
    </location>
</feature>
<dbReference type="AlphaFoldDB" id="A0A5C8KC58"/>
<feature type="transmembrane region" description="Helical" evidence="1">
    <location>
        <begin position="20"/>
        <end position="42"/>
    </location>
</feature>
<accession>A0A5C8KC58</accession>
<name>A0A5C8KC58_9BACT</name>
<comment type="caution">
    <text evidence="3">The sequence shown here is derived from an EMBL/GenBank/DDBJ whole genome shotgun (WGS) entry which is preliminary data.</text>
</comment>
<dbReference type="Pfam" id="PF06724">
    <property type="entry name" value="DUF1206"/>
    <property type="match status" value="3"/>
</dbReference>
<feature type="transmembrane region" description="Helical" evidence="1">
    <location>
        <begin position="241"/>
        <end position="262"/>
    </location>
</feature>
<keyword evidence="1" id="KW-0812">Transmembrane</keyword>
<gene>
    <name evidence="3" type="ORF">FVR03_08750</name>
</gene>
<reference evidence="3 4" key="1">
    <citation type="submission" date="2019-08" db="EMBL/GenBank/DDBJ databases">
        <authorList>
            <person name="Shi S."/>
        </authorList>
    </citation>
    <scope>NUCLEOTIDE SEQUENCE [LARGE SCALE GENOMIC DNA]</scope>
    <source>
        <strain evidence="3 4">GY10130</strain>
    </source>
</reference>
<protein>
    <submittedName>
        <fullName evidence="3">DUF1206 domain-containing protein</fullName>
    </submittedName>
</protein>
<evidence type="ECO:0000313" key="3">
    <source>
        <dbReference type="EMBL" id="TXK47945.1"/>
    </source>
</evidence>
<dbReference type="InterPro" id="IPR009597">
    <property type="entry name" value="DUF1206"/>
</dbReference>
<evidence type="ECO:0000256" key="1">
    <source>
        <dbReference type="SAM" id="Phobius"/>
    </source>
</evidence>
<organism evidence="3 4">
    <name type="scientific">Pontibacter qinzhouensis</name>
    <dbReference type="NCBI Taxonomy" id="2603253"/>
    <lineage>
        <taxon>Bacteria</taxon>
        <taxon>Pseudomonadati</taxon>
        <taxon>Bacteroidota</taxon>
        <taxon>Cytophagia</taxon>
        <taxon>Cytophagales</taxon>
        <taxon>Hymenobacteraceae</taxon>
        <taxon>Pontibacter</taxon>
    </lineage>
</organism>
<feature type="domain" description="DUF1206" evidence="2">
    <location>
        <begin position="17"/>
        <end position="85"/>
    </location>
</feature>
<dbReference type="OrthoDB" id="5702018at2"/>
<evidence type="ECO:0000259" key="2">
    <source>
        <dbReference type="Pfam" id="PF06724"/>
    </source>
</evidence>
<dbReference type="Proteomes" id="UP000321926">
    <property type="component" value="Unassembled WGS sequence"/>
</dbReference>
<keyword evidence="1" id="KW-1133">Transmembrane helix</keyword>
<feature type="transmembrane region" description="Helical" evidence="1">
    <location>
        <begin position="187"/>
        <end position="211"/>
    </location>
</feature>
<proteinExistence type="predicted"/>
<keyword evidence="4" id="KW-1185">Reference proteome</keyword>
<keyword evidence="1" id="KW-0472">Membrane</keyword>
<feature type="domain" description="DUF1206" evidence="2">
    <location>
        <begin position="194"/>
        <end position="262"/>
    </location>
</feature>
<dbReference type="EMBL" id="VRTY01000026">
    <property type="protein sequence ID" value="TXK47945.1"/>
    <property type="molecule type" value="Genomic_DNA"/>
</dbReference>
<feature type="transmembrane region" description="Helical" evidence="1">
    <location>
        <begin position="141"/>
        <end position="167"/>
    </location>
</feature>
<feature type="transmembrane region" description="Helical" evidence="1">
    <location>
        <begin position="62"/>
        <end position="80"/>
    </location>
</feature>
<dbReference type="RefSeq" id="WP_147921366.1">
    <property type="nucleotide sequence ID" value="NZ_VRTY01000026.1"/>
</dbReference>
<feature type="transmembrane region" description="Helical" evidence="1">
    <location>
        <begin position="100"/>
        <end position="121"/>
    </location>
</feature>
<evidence type="ECO:0000313" key="4">
    <source>
        <dbReference type="Proteomes" id="UP000321926"/>
    </source>
</evidence>
<sequence length="273" mass="30294">MAVDEKYRKLVHQLARFGCFSIGLVYLLIGVLANLSLFRLAQPSADEERIMDFLLDYTIGEIAIWIVLLGMICYIIWRVFEAITDPYEFGSDMVGILKRVGVALSGAGYGFIAFSAIDVLLGNGGNSEEERQLLISQVLAWPGGNILVGCMGAITAAAGLVQFWYVINGDYRMRIDIDHMEPYQKRLLHLMAWAGYFARGIILLVLAYFMLQGALKSDPDAVGDTDSAFDFLGGGFFGDSLFFLVATGTICYGLFMFIYAIYYKFEKGWSAGD</sequence>